<gene>
    <name evidence="2" type="ORF">MNOR_LOCUS21835</name>
</gene>
<keyword evidence="3" id="KW-1185">Reference proteome</keyword>
<sequence length="157" mass="17958">MGRSVAVKGKKVENREGVLLQQFSEAAPVGLLDLESLTKALLEPTSEDYIPVFFNQLDGDDKSFPSFLRAYIFGENEEIEEEKNNREEQEEETQGPGQIHNSHEHRHEPHEKHDHDSNHHDGDDQNHDSQDQDYYAVAVDDDDEDEDDNDALVEITT</sequence>
<feature type="region of interest" description="Disordered" evidence="1">
    <location>
        <begin position="75"/>
        <end position="157"/>
    </location>
</feature>
<feature type="compositionally biased region" description="Basic and acidic residues" evidence="1">
    <location>
        <begin position="101"/>
        <end position="130"/>
    </location>
</feature>
<dbReference type="Proteomes" id="UP001497623">
    <property type="component" value="Unassembled WGS sequence"/>
</dbReference>
<feature type="compositionally biased region" description="Acidic residues" evidence="1">
    <location>
        <begin position="139"/>
        <end position="151"/>
    </location>
</feature>
<accession>A0AAV2RCJ5</accession>
<name>A0AAV2RCJ5_MEGNR</name>
<evidence type="ECO:0000313" key="2">
    <source>
        <dbReference type="EMBL" id="CAL4119868.1"/>
    </source>
</evidence>
<proteinExistence type="predicted"/>
<reference evidence="2 3" key="1">
    <citation type="submission" date="2024-05" db="EMBL/GenBank/DDBJ databases">
        <authorList>
            <person name="Wallberg A."/>
        </authorList>
    </citation>
    <scope>NUCLEOTIDE SEQUENCE [LARGE SCALE GENOMIC DNA]</scope>
</reference>
<organism evidence="2 3">
    <name type="scientific">Meganyctiphanes norvegica</name>
    <name type="common">Northern krill</name>
    <name type="synonym">Thysanopoda norvegica</name>
    <dbReference type="NCBI Taxonomy" id="48144"/>
    <lineage>
        <taxon>Eukaryota</taxon>
        <taxon>Metazoa</taxon>
        <taxon>Ecdysozoa</taxon>
        <taxon>Arthropoda</taxon>
        <taxon>Crustacea</taxon>
        <taxon>Multicrustacea</taxon>
        <taxon>Malacostraca</taxon>
        <taxon>Eumalacostraca</taxon>
        <taxon>Eucarida</taxon>
        <taxon>Euphausiacea</taxon>
        <taxon>Euphausiidae</taxon>
        <taxon>Meganyctiphanes</taxon>
    </lineage>
</organism>
<dbReference type="EMBL" id="CAXKWB010017846">
    <property type="protein sequence ID" value="CAL4119868.1"/>
    <property type="molecule type" value="Genomic_DNA"/>
</dbReference>
<evidence type="ECO:0000313" key="3">
    <source>
        <dbReference type="Proteomes" id="UP001497623"/>
    </source>
</evidence>
<evidence type="ECO:0000256" key="1">
    <source>
        <dbReference type="SAM" id="MobiDB-lite"/>
    </source>
</evidence>
<comment type="caution">
    <text evidence="2">The sequence shown here is derived from an EMBL/GenBank/DDBJ whole genome shotgun (WGS) entry which is preliminary data.</text>
</comment>
<protein>
    <submittedName>
        <fullName evidence="2">Uncharacterized protein</fullName>
    </submittedName>
</protein>
<dbReference type="AlphaFoldDB" id="A0AAV2RCJ5"/>